<dbReference type="GO" id="GO:0000400">
    <property type="term" value="F:four-way junction DNA binding"/>
    <property type="evidence" value="ECO:0007669"/>
    <property type="project" value="UniProtKB-UniRule"/>
</dbReference>
<dbReference type="AlphaFoldDB" id="A0AAE3GU59"/>
<evidence type="ECO:0000256" key="1">
    <source>
        <dbReference type="ARBA" id="ARBA00022490"/>
    </source>
</evidence>
<evidence type="ECO:0000313" key="9">
    <source>
        <dbReference type="Proteomes" id="UP001204953"/>
    </source>
</evidence>
<gene>
    <name evidence="6 8" type="primary">ruvA</name>
    <name evidence="8" type="ORF">NJ959_20340</name>
</gene>
<dbReference type="EMBL" id="JAMZMM010000240">
    <property type="protein sequence ID" value="MCP2730780.1"/>
    <property type="molecule type" value="Genomic_DNA"/>
</dbReference>
<dbReference type="GO" id="GO:0005737">
    <property type="term" value="C:cytoplasm"/>
    <property type="evidence" value="ECO:0007669"/>
    <property type="project" value="UniProtKB-SubCell"/>
</dbReference>
<evidence type="ECO:0000256" key="2">
    <source>
        <dbReference type="ARBA" id="ARBA00022763"/>
    </source>
</evidence>
<keyword evidence="1 6" id="KW-0963">Cytoplasm</keyword>
<dbReference type="GO" id="GO:0016787">
    <property type="term" value="F:hydrolase activity"/>
    <property type="evidence" value="ECO:0007669"/>
    <property type="project" value="UniProtKB-KW"/>
</dbReference>
<keyword evidence="8" id="KW-0378">Hydrolase</keyword>
<dbReference type="Proteomes" id="UP001204953">
    <property type="component" value="Unassembled WGS sequence"/>
</dbReference>
<evidence type="ECO:0000256" key="6">
    <source>
        <dbReference type="HAMAP-Rule" id="MF_00031"/>
    </source>
</evidence>
<dbReference type="GO" id="GO:0005524">
    <property type="term" value="F:ATP binding"/>
    <property type="evidence" value="ECO:0007669"/>
    <property type="project" value="InterPro"/>
</dbReference>
<evidence type="ECO:0000313" key="8">
    <source>
        <dbReference type="EMBL" id="MCP2730780.1"/>
    </source>
</evidence>
<dbReference type="RefSeq" id="WP_254013533.1">
    <property type="nucleotide sequence ID" value="NZ_JAMZMM010000240.1"/>
</dbReference>
<dbReference type="CDD" id="cd14332">
    <property type="entry name" value="UBA_RuvA_C"/>
    <property type="match status" value="1"/>
</dbReference>
<dbReference type="GO" id="GO:0009378">
    <property type="term" value="F:four-way junction helicase activity"/>
    <property type="evidence" value="ECO:0007669"/>
    <property type="project" value="InterPro"/>
</dbReference>
<dbReference type="InterPro" id="IPR012340">
    <property type="entry name" value="NA-bd_OB-fold"/>
</dbReference>
<dbReference type="NCBIfam" id="TIGR00084">
    <property type="entry name" value="ruvA"/>
    <property type="match status" value="1"/>
</dbReference>
<keyword evidence="9" id="KW-1185">Reference proteome</keyword>
<evidence type="ECO:0000259" key="7">
    <source>
        <dbReference type="SMART" id="SM00278"/>
    </source>
</evidence>
<dbReference type="SUPFAM" id="SSF50249">
    <property type="entry name" value="Nucleic acid-binding proteins"/>
    <property type="match status" value="1"/>
</dbReference>
<keyword evidence="5 6" id="KW-0234">DNA repair</keyword>
<dbReference type="SMART" id="SM00278">
    <property type="entry name" value="HhH1"/>
    <property type="match status" value="2"/>
</dbReference>
<dbReference type="Pfam" id="PF07499">
    <property type="entry name" value="RuvA_C"/>
    <property type="match status" value="1"/>
</dbReference>
<comment type="caution">
    <text evidence="8">The sequence shown here is derived from an EMBL/GenBank/DDBJ whole genome shotgun (WGS) entry which is preliminary data.</text>
</comment>
<keyword evidence="3 6" id="KW-0238">DNA-binding</keyword>
<accession>A0AAE3GU59</accession>
<dbReference type="SUPFAM" id="SSF46929">
    <property type="entry name" value="DNA helicase RuvA subunit, C-terminal domain"/>
    <property type="match status" value="1"/>
</dbReference>
<dbReference type="InterPro" id="IPR036267">
    <property type="entry name" value="RuvA_C_sf"/>
</dbReference>
<proteinExistence type="inferred from homology"/>
<feature type="region of interest" description="Domain III" evidence="6">
    <location>
        <begin position="160"/>
        <end position="217"/>
    </location>
</feature>
<feature type="domain" description="Helix-hairpin-helix DNA-binding motif class 1" evidence="7">
    <location>
        <begin position="79"/>
        <end position="98"/>
    </location>
</feature>
<evidence type="ECO:0000256" key="3">
    <source>
        <dbReference type="ARBA" id="ARBA00023125"/>
    </source>
</evidence>
<dbReference type="InterPro" id="IPR000085">
    <property type="entry name" value="RuvA"/>
</dbReference>
<comment type="similarity">
    <text evidence="6">Belongs to the RuvA family.</text>
</comment>
<protein>
    <recommendedName>
        <fullName evidence="6">Holliday junction branch migration complex subunit RuvA</fullName>
    </recommendedName>
</protein>
<comment type="subunit">
    <text evidence="6">Homotetramer. Forms an RuvA(8)-RuvB(12)-Holliday junction (HJ) complex. HJ DNA is sandwiched between 2 RuvA tetramers; dsDNA enters through RuvA and exits via RuvB. An RuvB hexamer assembles on each DNA strand where it exits the tetramer. Each RuvB hexamer is contacted by two RuvA subunits (via domain III) on 2 adjacent RuvB subunits; this complex drives branch migration. In the full resolvosome a probable DNA-RuvA(4)-RuvB(12)-RuvC(2) complex forms which resolves the HJ.</text>
</comment>
<dbReference type="GO" id="GO:0006281">
    <property type="term" value="P:DNA repair"/>
    <property type="evidence" value="ECO:0007669"/>
    <property type="project" value="UniProtKB-UniRule"/>
</dbReference>
<organism evidence="8 9">
    <name type="scientific">Limnofasciculus baicalensis BBK-W-15</name>
    <dbReference type="NCBI Taxonomy" id="2699891"/>
    <lineage>
        <taxon>Bacteria</taxon>
        <taxon>Bacillati</taxon>
        <taxon>Cyanobacteriota</taxon>
        <taxon>Cyanophyceae</taxon>
        <taxon>Coleofasciculales</taxon>
        <taxon>Coleofasciculaceae</taxon>
        <taxon>Limnofasciculus</taxon>
        <taxon>Limnofasciculus baicalensis</taxon>
    </lineage>
</organism>
<dbReference type="GO" id="GO:0009379">
    <property type="term" value="C:Holliday junction helicase complex"/>
    <property type="evidence" value="ECO:0007669"/>
    <property type="project" value="InterPro"/>
</dbReference>
<keyword evidence="4 6" id="KW-0233">DNA recombination</keyword>
<dbReference type="SUPFAM" id="SSF47781">
    <property type="entry name" value="RuvA domain 2-like"/>
    <property type="match status" value="1"/>
</dbReference>
<sequence>MINYLKGTVANIHKSTGNRVTLILEVNQIGYELQIPRSLSEKLSIDSKESVQIFTHFQIREDQQILYGFASGDERDLFRQLVSVSGIGAQLAIALIDTLGLPNLVQAIVTGNIRALSKTPGVGTKTAERIALELKTKLAEWGNIYGLDIAHDVTESSPTITRALPGIIEDVEMTLLALGYENQEITQAINSISKDEILTKSKNPEDWIRSAIAWLSK</sequence>
<dbReference type="InterPro" id="IPR013849">
    <property type="entry name" value="DNA_helicase_Holl-junc_RuvA_I"/>
</dbReference>
<feature type="domain" description="Helix-hairpin-helix DNA-binding motif class 1" evidence="7">
    <location>
        <begin position="114"/>
        <end position="133"/>
    </location>
</feature>
<keyword evidence="2 6" id="KW-0227">DNA damage</keyword>
<dbReference type="Gene3D" id="1.10.150.20">
    <property type="entry name" value="5' to 3' exonuclease, C-terminal subdomain"/>
    <property type="match status" value="1"/>
</dbReference>
<dbReference type="Pfam" id="PF01330">
    <property type="entry name" value="RuvA_N"/>
    <property type="match status" value="1"/>
</dbReference>
<dbReference type="InterPro" id="IPR010994">
    <property type="entry name" value="RuvA_2-like"/>
</dbReference>
<comment type="domain">
    <text evidence="6">Has three domains with a flexible linker between the domains II and III and assumes an 'L' shape. Domain III is highly mobile and contacts RuvB.</text>
</comment>
<name>A0AAE3GU59_9CYAN</name>
<reference evidence="8" key="1">
    <citation type="submission" date="2022-06" db="EMBL/GenBank/DDBJ databases">
        <title>New cyanobacteria of genus Symplocastrum in benthos of Lake Baikal.</title>
        <authorList>
            <person name="Sorokovikova E."/>
            <person name="Tikhonova I."/>
            <person name="Krasnopeev A."/>
            <person name="Evseev P."/>
            <person name="Gladkikh A."/>
            <person name="Belykh O."/>
        </authorList>
    </citation>
    <scope>NUCLEOTIDE SEQUENCE</scope>
    <source>
        <strain evidence="8">BBK-W-15</strain>
    </source>
</reference>
<evidence type="ECO:0000256" key="5">
    <source>
        <dbReference type="ARBA" id="ARBA00023204"/>
    </source>
</evidence>
<dbReference type="GO" id="GO:0006310">
    <property type="term" value="P:DNA recombination"/>
    <property type="evidence" value="ECO:0007669"/>
    <property type="project" value="UniProtKB-UniRule"/>
</dbReference>
<dbReference type="GO" id="GO:0048476">
    <property type="term" value="C:Holliday junction resolvase complex"/>
    <property type="evidence" value="ECO:0007669"/>
    <property type="project" value="UniProtKB-UniRule"/>
</dbReference>
<dbReference type="InterPro" id="IPR003583">
    <property type="entry name" value="Hlx-hairpin-Hlx_DNA-bd_motif"/>
</dbReference>
<dbReference type="HAMAP" id="MF_00031">
    <property type="entry name" value="DNA_HJ_migration_RuvA"/>
    <property type="match status" value="1"/>
</dbReference>
<dbReference type="Gene3D" id="2.40.50.140">
    <property type="entry name" value="Nucleic acid-binding proteins"/>
    <property type="match status" value="1"/>
</dbReference>
<dbReference type="Pfam" id="PF14520">
    <property type="entry name" value="HHH_5"/>
    <property type="match status" value="1"/>
</dbReference>
<comment type="function">
    <text evidence="6">The RuvA-RuvB-RuvC complex processes Holliday junction (HJ) DNA during genetic recombination and DNA repair, while the RuvA-RuvB complex plays an important role in the rescue of blocked DNA replication forks via replication fork reversal (RFR). RuvA specifically binds to HJ cruciform DNA, conferring on it an open structure. The RuvB hexamer acts as an ATP-dependent pump, pulling dsDNA into and through the RuvAB complex. HJ branch migration allows RuvC to scan DNA until it finds its consensus sequence, where it cleaves and resolves the cruciform DNA.</text>
</comment>
<comment type="subcellular location">
    <subcellularLocation>
        <location evidence="6">Cytoplasm</location>
    </subcellularLocation>
</comment>
<dbReference type="InterPro" id="IPR011114">
    <property type="entry name" value="RuvA_C"/>
</dbReference>
<comment type="caution">
    <text evidence="6">Lacks conserved residue(s) required for the propagation of feature annotation.</text>
</comment>
<evidence type="ECO:0000256" key="4">
    <source>
        <dbReference type="ARBA" id="ARBA00023172"/>
    </source>
</evidence>